<dbReference type="RefSeq" id="WP_018065004.1">
    <property type="nucleotide sequence ID" value="NZ_AQWH01000010.1"/>
</dbReference>
<dbReference type="AlphaFoldDB" id="A0A1U9YZD6"/>
<dbReference type="STRING" id="1122214.Mame_01388"/>
<keyword evidence="3" id="KW-1185">Reference proteome</keyword>
<dbReference type="PROSITE" id="PS00018">
    <property type="entry name" value="EF_HAND_1"/>
    <property type="match status" value="1"/>
</dbReference>
<dbReference type="KEGG" id="mmed:Mame_01388"/>
<evidence type="ECO:0000313" key="3">
    <source>
        <dbReference type="Proteomes" id="UP000191135"/>
    </source>
</evidence>
<dbReference type="InterPro" id="IPR010412">
    <property type="entry name" value="DUF1007"/>
</dbReference>
<dbReference type="InterPro" id="IPR018247">
    <property type="entry name" value="EF_Hand_1_Ca_BS"/>
</dbReference>
<proteinExistence type="predicted"/>
<evidence type="ECO:0000313" key="2">
    <source>
        <dbReference type="EMBL" id="AQZ50750.1"/>
    </source>
</evidence>
<gene>
    <name evidence="2" type="ORF">Mame_01388</name>
</gene>
<protein>
    <submittedName>
        <fullName evidence="2">ABC-type uncharacterized transport system, periplasmic component</fullName>
    </submittedName>
</protein>
<dbReference type="OrthoDB" id="1679673at2"/>
<dbReference type="EMBL" id="CP020330">
    <property type="protein sequence ID" value="AQZ50750.1"/>
    <property type="molecule type" value="Genomic_DNA"/>
</dbReference>
<keyword evidence="1" id="KW-0732">Signal</keyword>
<dbReference type="Proteomes" id="UP000191135">
    <property type="component" value="Chromosome"/>
</dbReference>
<dbReference type="InterPro" id="IPR016537">
    <property type="entry name" value="UCP008159_ABC"/>
</dbReference>
<name>A0A1U9YZD6_9HYPH</name>
<feature type="chain" id="PRO_5010690931" evidence="1">
    <location>
        <begin position="24"/>
        <end position="215"/>
    </location>
</feature>
<evidence type="ECO:0000256" key="1">
    <source>
        <dbReference type="SAM" id="SignalP"/>
    </source>
</evidence>
<organism evidence="2 3">
    <name type="scientific">Martelella mediterranea DSM 17316</name>
    <dbReference type="NCBI Taxonomy" id="1122214"/>
    <lineage>
        <taxon>Bacteria</taxon>
        <taxon>Pseudomonadati</taxon>
        <taxon>Pseudomonadota</taxon>
        <taxon>Alphaproteobacteria</taxon>
        <taxon>Hyphomicrobiales</taxon>
        <taxon>Aurantimonadaceae</taxon>
        <taxon>Martelella</taxon>
    </lineage>
</organism>
<reference evidence="2 3" key="1">
    <citation type="submission" date="2017-03" db="EMBL/GenBank/DDBJ databases">
        <title>Foreign affairs: Plasmid Transfer between Roseobacters and Rhizobia.</title>
        <authorList>
            <person name="Bartling P."/>
            <person name="Bunk B."/>
            <person name="Overmann J."/>
            <person name="Brinkmann H."/>
            <person name="Petersen J."/>
        </authorList>
    </citation>
    <scope>NUCLEOTIDE SEQUENCE [LARGE SCALE GENOMIC DNA]</scope>
    <source>
        <strain evidence="2 3">MACL11</strain>
    </source>
</reference>
<dbReference type="eggNOG" id="COG3683">
    <property type="taxonomic scope" value="Bacteria"/>
</dbReference>
<dbReference type="PIRSF" id="PIRSF008159">
    <property type="entry name" value="UCP008159_ABC"/>
    <property type="match status" value="1"/>
</dbReference>
<sequence precursor="true">MKFHRSLSIAALFCLAAASQAGAHPHVFVDARLEVVADDDGNVTALQNVWRFDEFFTSSVILDYDANMDNQLTGKELTDIGDTVRESLAEYGYYTQINDNGEDVPLAEPDVIHADMMDGQLLLIFSAKPSRPIKLSGHLTFGIYDASMYTAIDFQRDEDLAMIGDAFGRCKAAVVRPDPDEIISQNSDALTAAFFNDPTDMSKLFATRLDLTCPD</sequence>
<feature type="signal peptide" evidence="1">
    <location>
        <begin position="1"/>
        <end position="23"/>
    </location>
</feature>
<accession>A0A1U9YZD6</accession>
<dbReference type="Pfam" id="PF06226">
    <property type="entry name" value="DUF1007"/>
    <property type="match status" value="1"/>
</dbReference>